<evidence type="ECO:0000256" key="3">
    <source>
        <dbReference type="ARBA" id="ARBA00022840"/>
    </source>
</evidence>
<dbReference type="SUPFAM" id="SSF54849">
    <property type="entry name" value="GroEL-intermediate domain like"/>
    <property type="match status" value="1"/>
</dbReference>
<dbReference type="InterPro" id="IPR002423">
    <property type="entry name" value="Cpn60/GroEL/TCP-1"/>
</dbReference>
<feature type="non-terminal residue" evidence="5">
    <location>
        <position position="176"/>
    </location>
</feature>
<dbReference type="Gene3D" id="3.50.7.10">
    <property type="entry name" value="GroEL"/>
    <property type="match status" value="1"/>
</dbReference>
<evidence type="ECO:0000256" key="4">
    <source>
        <dbReference type="ARBA" id="ARBA00023186"/>
    </source>
</evidence>
<protein>
    <submittedName>
        <fullName evidence="5">Uncharacterized protein</fullName>
    </submittedName>
</protein>
<gene>
    <name evidence="5" type="ORF">BVRB_034800</name>
</gene>
<name>A0A0J7YQY1_BETVV</name>
<dbReference type="GO" id="GO:0140662">
    <property type="term" value="F:ATP-dependent protein folding chaperone"/>
    <property type="evidence" value="ECO:0007669"/>
    <property type="project" value="InterPro"/>
</dbReference>
<feature type="non-terminal residue" evidence="5">
    <location>
        <position position="1"/>
    </location>
</feature>
<dbReference type="SUPFAM" id="SSF48592">
    <property type="entry name" value="GroEL equatorial domain-like"/>
    <property type="match status" value="1"/>
</dbReference>
<dbReference type="SUPFAM" id="SSF52029">
    <property type="entry name" value="GroEL apical domain-like"/>
    <property type="match status" value="1"/>
</dbReference>
<dbReference type="Gramene" id="KMS65553">
    <property type="protein sequence ID" value="KMS65553"/>
    <property type="gene ID" value="BVRB_034800"/>
</dbReference>
<evidence type="ECO:0000256" key="2">
    <source>
        <dbReference type="ARBA" id="ARBA00022741"/>
    </source>
</evidence>
<comment type="similarity">
    <text evidence="1">Belongs to the TCP-1 chaperonin family.</text>
</comment>
<reference evidence="5 6" key="1">
    <citation type="journal article" date="2014" name="Nature">
        <title>The genome of the recently domesticated crop plant sugar beet (Beta vulgaris).</title>
        <authorList>
            <person name="Dohm J.C."/>
            <person name="Minoche A.E."/>
            <person name="Holtgrawe D."/>
            <person name="Capella-Gutierrez S."/>
            <person name="Zakrzewski F."/>
            <person name="Tafer H."/>
            <person name="Rupp O."/>
            <person name="Sorensen T.R."/>
            <person name="Stracke R."/>
            <person name="Reinhardt R."/>
            <person name="Goesmann A."/>
            <person name="Kraft T."/>
            <person name="Schulz B."/>
            <person name="Stadler P.F."/>
            <person name="Schmidt T."/>
            <person name="Gabaldon T."/>
            <person name="Lehrach H."/>
            <person name="Weisshaar B."/>
            <person name="Himmelbauer H."/>
        </authorList>
    </citation>
    <scope>NUCLEOTIDE SEQUENCE [LARGE SCALE GENOMIC DNA]</scope>
    <source>
        <tissue evidence="5">Taproot</tissue>
    </source>
</reference>
<dbReference type="OrthoDB" id="10052040at2759"/>
<dbReference type="InterPro" id="IPR027413">
    <property type="entry name" value="GROEL-like_equatorial_sf"/>
</dbReference>
<keyword evidence="6" id="KW-1185">Reference proteome</keyword>
<organism evidence="5 6">
    <name type="scientific">Beta vulgaris subsp. vulgaris</name>
    <name type="common">Beet</name>
    <dbReference type="NCBI Taxonomy" id="3555"/>
    <lineage>
        <taxon>Eukaryota</taxon>
        <taxon>Viridiplantae</taxon>
        <taxon>Streptophyta</taxon>
        <taxon>Embryophyta</taxon>
        <taxon>Tracheophyta</taxon>
        <taxon>Spermatophyta</taxon>
        <taxon>Magnoliopsida</taxon>
        <taxon>eudicotyledons</taxon>
        <taxon>Gunneridae</taxon>
        <taxon>Pentapetalae</taxon>
        <taxon>Caryophyllales</taxon>
        <taxon>Chenopodiaceae</taxon>
        <taxon>Betoideae</taxon>
        <taxon>Beta</taxon>
    </lineage>
</organism>
<dbReference type="eggNOG" id="KOG0359">
    <property type="taxonomic scope" value="Eukaryota"/>
</dbReference>
<proteinExistence type="inferred from homology"/>
<dbReference type="Proteomes" id="UP000035740">
    <property type="component" value="Unassembled WGS sequence"/>
</dbReference>
<dbReference type="GO" id="GO:0005524">
    <property type="term" value="F:ATP binding"/>
    <property type="evidence" value="ECO:0007669"/>
    <property type="project" value="UniProtKB-KW"/>
</dbReference>
<dbReference type="Gene3D" id="1.10.560.10">
    <property type="entry name" value="GroEL-like equatorial domain"/>
    <property type="match status" value="1"/>
</dbReference>
<dbReference type="InterPro" id="IPR027409">
    <property type="entry name" value="GroEL-like_apical_dom_sf"/>
</dbReference>
<accession>A0A0J7YQY1</accession>
<sequence>CGGYAVNSVDDLEPSCLGFAQSVYEHSMGDDKYTFIETAGLSKSCTILIRGPNKHTIEQIKDAIRDGLRAVRNCILDRAFVPGAGAFEVAAYLNLLKFKETVKGRAKLGVQAFADGLLVIPKTLAANAGLDVQQSLLELIDEAKQNQEGAKGAIGLDLTSGKPMCAVDAQINDNVT</sequence>
<evidence type="ECO:0000256" key="1">
    <source>
        <dbReference type="ARBA" id="ARBA00008020"/>
    </source>
</evidence>
<dbReference type="EMBL" id="KQ106907">
    <property type="protein sequence ID" value="KMS65553.1"/>
    <property type="molecule type" value="Genomic_DNA"/>
</dbReference>
<keyword evidence="3" id="KW-0067">ATP-binding</keyword>
<keyword evidence="4" id="KW-0143">Chaperone</keyword>
<dbReference type="InterPro" id="IPR017998">
    <property type="entry name" value="Chaperone_TCP-1"/>
</dbReference>
<dbReference type="InterPro" id="IPR027410">
    <property type="entry name" value="TCP-1-like_intermed_sf"/>
</dbReference>
<evidence type="ECO:0000313" key="6">
    <source>
        <dbReference type="Proteomes" id="UP000035740"/>
    </source>
</evidence>
<dbReference type="Gene3D" id="3.30.260.10">
    <property type="entry name" value="TCP-1-like chaperonin intermediate domain"/>
    <property type="match status" value="1"/>
</dbReference>
<keyword evidence="2" id="KW-0547">Nucleotide-binding</keyword>
<evidence type="ECO:0000313" key="5">
    <source>
        <dbReference type="EMBL" id="KMS65553.1"/>
    </source>
</evidence>
<dbReference type="AlphaFoldDB" id="A0A0J7YQY1"/>
<dbReference type="OMA" id="CILDRAF"/>
<dbReference type="PANTHER" id="PTHR11353">
    <property type="entry name" value="CHAPERONIN"/>
    <property type="match status" value="1"/>
</dbReference>
<dbReference type="Pfam" id="PF00118">
    <property type="entry name" value="Cpn60_TCP1"/>
    <property type="match status" value="1"/>
</dbReference>